<dbReference type="OrthoDB" id="7585879at2"/>
<dbReference type="Proteomes" id="UP000035651">
    <property type="component" value="Chromosome"/>
</dbReference>
<dbReference type="PATRIC" id="fig|656179.3.peg.616"/>
<reference evidence="1" key="1">
    <citation type="submission" date="2016-06" db="EMBL/GenBank/DDBJ databases">
        <title>Complete Genome Sequence of Pandoraea faecigallinarum DSM-23572.</title>
        <authorList>
            <person name="Yong D."/>
            <person name="Ee R."/>
            <person name="Lim Y.-L."/>
            <person name="Yin W.-F."/>
            <person name="Chan K.-G."/>
        </authorList>
    </citation>
    <scope>NUCLEOTIDE SEQUENCE</scope>
    <source>
        <strain evidence="1">DSM 23572</strain>
    </source>
</reference>
<accession>A0A0H3WRW5</accession>
<dbReference type="Pfam" id="PF11236">
    <property type="entry name" value="DUF3037"/>
    <property type="match status" value="1"/>
</dbReference>
<protein>
    <recommendedName>
        <fullName evidence="3">DUF3037 domain-containing protein</fullName>
    </recommendedName>
</protein>
<dbReference type="KEGG" id="pfg:AB870_02795"/>
<evidence type="ECO:0000313" key="2">
    <source>
        <dbReference type="Proteomes" id="UP000035651"/>
    </source>
</evidence>
<dbReference type="STRING" id="656179.AB870_02795"/>
<sequence length="271" mass="30090">MDMTKFYEYVVLRLAPDAIRGESINVGLAIFPQGESPVTRISASLAKVRQLDASWNSSRADRFRDAVQEIIADENRPIVERISLLAALGYCLPGEPGFFYASPATLAEEIRLVEAQYITAKNEPSRRAPRSKLHHEIAQRFKSMELLGKTADDLLDHLVVPHVSIPGTPDLKADFVYKNGVYRITQTLDYRVSSQGARQKIAEACTKVTAAQQGQKVWGDTTMKFALVCVPREVADIADSHLDLLYASGFKIFHADKAKDLAAYHAEAFAH</sequence>
<dbReference type="AlphaFoldDB" id="A0A0H3WRW5"/>
<dbReference type="EMBL" id="CP011807">
    <property type="protein sequence ID" value="AKM29286.1"/>
    <property type="molecule type" value="Genomic_DNA"/>
</dbReference>
<name>A0A0H3WRW5_9BURK</name>
<dbReference type="InterPro" id="IPR021398">
    <property type="entry name" value="DUF3037"/>
</dbReference>
<evidence type="ECO:0008006" key="3">
    <source>
        <dbReference type="Google" id="ProtNLM"/>
    </source>
</evidence>
<keyword evidence="2" id="KW-1185">Reference proteome</keyword>
<organism evidence="1 2">
    <name type="scientific">Pandoraea faecigallinarum</name>
    <dbReference type="NCBI Taxonomy" id="656179"/>
    <lineage>
        <taxon>Bacteria</taxon>
        <taxon>Pseudomonadati</taxon>
        <taxon>Pseudomonadota</taxon>
        <taxon>Betaproteobacteria</taxon>
        <taxon>Burkholderiales</taxon>
        <taxon>Burkholderiaceae</taxon>
        <taxon>Pandoraea</taxon>
    </lineage>
</organism>
<gene>
    <name evidence="1" type="ORF">AB870_02795</name>
</gene>
<proteinExistence type="predicted"/>
<evidence type="ECO:0000313" key="1">
    <source>
        <dbReference type="EMBL" id="AKM29286.1"/>
    </source>
</evidence>